<keyword evidence="3" id="KW-1185">Reference proteome</keyword>
<gene>
    <name evidence="2" type="ORF">ACFOZ4_14870</name>
</gene>
<dbReference type="InterPro" id="IPR007295">
    <property type="entry name" value="DUF402"/>
</dbReference>
<evidence type="ECO:0000259" key="1">
    <source>
        <dbReference type="Pfam" id="PF04167"/>
    </source>
</evidence>
<evidence type="ECO:0000313" key="2">
    <source>
        <dbReference type="EMBL" id="MFC4131889.1"/>
    </source>
</evidence>
<dbReference type="RefSeq" id="WP_253763440.1">
    <property type="nucleotide sequence ID" value="NZ_JAMZDZ010000001.1"/>
</dbReference>
<dbReference type="Pfam" id="PF04167">
    <property type="entry name" value="DUF402"/>
    <property type="match status" value="1"/>
</dbReference>
<name>A0ABV8LNQ7_9ACTN</name>
<feature type="domain" description="DUF402" evidence="1">
    <location>
        <begin position="52"/>
        <end position="136"/>
    </location>
</feature>
<dbReference type="Proteomes" id="UP001595816">
    <property type="component" value="Unassembled WGS sequence"/>
</dbReference>
<organism evidence="2 3">
    <name type="scientific">Hamadaea flava</name>
    <dbReference type="NCBI Taxonomy" id="1742688"/>
    <lineage>
        <taxon>Bacteria</taxon>
        <taxon>Bacillati</taxon>
        <taxon>Actinomycetota</taxon>
        <taxon>Actinomycetes</taxon>
        <taxon>Micromonosporales</taxon>
        <taxon>Micromonosporaceae</taxon>
        <taxon>Hamadaea</taxon>
    </lineage>
</organism>
<accession>A0ABV8LNQ7</accession>
<dbReference type="EMBL" id="JBHSAY010000008">
    <property type="protein sequence ID" value="MFC4131889.1"/>
    <property type="molecule type" value="Genomic_DNA"/>
</dbReference>
<comment type="caution">
    <text evidence="2">The sequence shown here is derived from an EMBL/GenBank/DDBJ whole genome shotgun (WGS) entry which is preliminary data.</text>
</comment>
<protein>
    <submittedName>
        <fullName evidence="2">DUF402 domain-containing protein</fullName>
    </submittedName>
</protein>
<proteinExistence type="predicted"/>
<reference evidence="3" key="1">
    <citation type="journal article" date="2019" name="Int. J. Syst. Evol. Microbiol.">
        <title>The Global Catalogue of Microorganisms (GCM) 10K type strain sequencing project: providing services to taxonomists for standard genome sequencing and annotation.</title>
        <authorList>
            <consortium name="The Broad Institute Genomics Platform"/>
            <consortium name="The Broad Institute Genome Sequencing Center for Infectious Disease"/>
            <person name="Wu L."/>
            <person name="Ma J."/>
        </authorList>
    </citation>
    <scope>NUCLEOTIDE SEQUENCE [LARGE SCALE GENOMIC DNA]</scope>
    <source>
        <strain evidence="3">CGMCC 4.7289</strain>
    </source>
</reference>
<dbReference type="SUPFAM" id="SSF159234">
    <property type="entry name" value="FomD-like"/>
    <property type="match status" value="1"/>
</dbReference>
<evidence type="ECO:0000313" key="3">
    <source>
        <dbReference type="Proteomes" id="UP001595816"/>
    </source>
</evidence>
<sequence>MTGSPDNELIPVTVIRDHRIRAAGRRHDDVIVYDWGFDLHGVHYEQRSYILLDDGIQINQPVIFPPEQQGWWYCDLVKVTETRDQVAVEDLWIDVIVGPPDHPYRVLDLDEYAAAVERGELTPAEAADGLIRTQRFLDRRLNRRDEVLRTWPDFPPQAVTSLADASFHRDWSLIKAGS</sequence>
<dbReference type="InterPro" id="IPR035930">
    <property type="entry name" value="FomD-like_sf"/>
</dbReference>
<dbReference type="Gene3D" id="2.40.380.10">
    <property type="entry name" value="FomD-like"/>
    <property type="match status" value="1"/>
</dbReference>